<dbReference type="PANTHER" id="PTHR30460:SF0">
    <property type="entry name" value="MODERATE CONDUCTANCE MECHANOSENSITIVE CHANNEL YBIO"/>
    <property type="match status" value="1"/>
</dbReference>
<feature type="transmembrane region" description="Helical" evidence="8">
    <location>
        <begin position="325"/>
        <end position="353"/>
    </location>
</feature>
<evidence type="ECO:0000313" key="14">
    <source>
        <dbReference type="EMBL" id="SDW16235.1"/>
    </source>
</evidence>
<feature type="transmembrane region" description="Helical" evidence="8">
    <location>
        <begin position="359"/>
        <end position="384"/>
    </location>
</feature>
<evidence type="ECO:0000256" key="6">
    <source>
        <dbReference type="ARBA" id="ARBA00023136"/>
    </source>
</evidence>
<feature type="domain" description="Moderate conductance mechanosensitive channel YbiO-like transmembrane helix 1" evidence="13">
    <location>
        <begin position="366"/>
        <end position="444"/>
    </location>
</feature>
<dbReference type="Pfam" id="PF25392">
    <property type="entry name" value="MS_channel_TM1"/>
    <property type="match status" value="1"/>
</dbReference>
<dbReference type="Pfam" id="PF00924">
    <property type="entry name" value="MS_channel_2nd"/>
    <property type="match status" value="1"/>
</dbReference>
<feature type="compositionally biased region" description="Basic and acidic residues" evidence="7">
    <location>
        <begin position="757"/>
        <end position="771"/>
    </location>
</feature>
<dbReference type="Gene3D" id="3.30.70.100">
    <property type="match status" value="1"/>
</dbReference>
<accession>A0A1H2RAC3</accession>
<feature type="transmembrane region" description="Helical" evidence="8">
    <location>
        <begin position="278"/>
        <end position="304"/>
    </location>
</feature>
<feature type="transmembrane region" description="Helical" evidence="8">
    <location>
        <begin position="457"/>
        <end position="478"/>
    </location>
</feature>
<dbReference type="GO" id="GO:0008381">
    <property type="term" value="F:mechanosensitive monoatomic ion channel activity"/>
    <property type="evidence" value="ECO:0007669"/>
    <property type="project" value="InterPro"/>
</dbReference>
<reference evidence="14 15" key="1">
    <citation type="submission" date="2016-10" db="EMBL/GenBank/DDBJ databases">
        <authorList>
            <person name="de Groot N.N."/>
        </authorList>
    </citation>
    <scope>NUCLEOTIDE SEQUENCE [LARGE SCALE GENOMIC DNA]</scope>
    <source>
        <strain evidence="14 15">CGMCC 1.8894</strain>
    </source>
</reference>
<feature type="transmembrane region" description="Helical" evidence="8">
    <location>
        <begin position="419"/>
        <end position="437"/>
    </location>
</feature>
<feature type="region of interest" description="Disordered" evidence="7">
    <location>
        <begin position="731"/>
        <end position="787"/>
    </location>
</feature>
<evidence type="ECO:0000259" key="12">
    <source>
        <dbReference type="Pfam" id="PF21088"/>
    </source>
</evidence>
<evidence type="ECO:0000313" key="15">
    <source>
        <dbReference type="Proteomes" id="UP000198539"/>
    </source>
</evidence>
<evidence type="ECO:0000256" key="1">
    <source>
        <dbReference type="ARBA" id="ARBA00004651"/>
    </source>
</evidence>
<dbReference type="Proteomes" id="UP000198539">
    <property type="component" value="Unassembled WGS sequence"/>
</dbReference>
<dbReference type="STRING" id="564137.SAMN04488238_101242"/>
<name>A0A1H2RAC3_9RHOB</name>
<evidence type="ECO:0000256" key="2">
    <source>
        <dbReference type="ARBA" id="ARBA00008017"/>
    </source>
</evidence>
<dbReference type="EMBL" id="FNOM01000001">
    <property type="protein sequence ID" value="SDW16235.1"/>
    <property type="molecule type" value="Genomic_DNA"/>
</dbReference>
<organism evidence="14 15">
    <name type="scientific">Roseicitreum antarcticum</name>
    <dbReference type="NCBI Taxonomy" id="564137"/>
    <lineage>
        <taxon>Bacteria</taxon>
        <taxon>Pseudomonadati</taxon>
        <taxon>Pseudomonadota</taxon>
        <taxon>Alphaproteobacteria</taxon>
        <taxon>Rhodobacterales</taxon>
        <taxon>Paracoccaceae</taxon>
        <taxon>Roseicitreum</taxon>
    </lineage>
</organism>
<keyword evidence="15" id="KW-1185">Reference proteome</keyword>
<feature type="transmembrane region" description="Helical" evidence="8">
    <location>
        <begin position="170"/>
        <end position="194"/>
    </location>
</feature>
<evidence type="ECO:0000256" key="7">
    <source>
        <dbReference type="SAM" id="MobiDB-lite"/>
    </source>
</evidence>
<comment type="similarity">
    <text evidence="2">Belongs to the MscS (TC 1.A.23) family.</text>
</comment>
<dbReference type="SUPFAM" id="SSF50182">
    <property type="entry name" value="Sm-like ribonucleoproteins"/>
    <property type="match status" value="1"/>
</dbReference>
<feature type="domain" description="Mechanosensitive ion channel transmembrane helices 2/3" evidence="12">
    <location>
        <begin position="504"/>
        <end position="544"/>
    </location>
</feature>
<feature type="transmembrane region" description="Helical" evidence="8">
    <location>
        <begin position="214"/>
        <end position="233"/>
    </location>
</feature>
<dbReference type="OrthoDB" id="9814206at2"/>
<dbReference type="GO" id="GO:0005886">
    <property type="term" value="C:plasma membrane"/>
    <property type="evidence" value="ECO:0007669"/>
    <property type="project" value="UniProtKB-SubCell"/>
</dbReference>
<dbReference type="InterPro" id="IPR006685">
    <property type="entry name" value="MscS_channel_2nd"/>
</dbReference>
<dbReference type="Gene3D" id="2.30.30.60">
    <property type="match status" value="1"/>
</dbReference>
<evidence type="ECO:0000256" key="8">
    <source>
        <dbReference type="SAM" id="Phobius"/>
    </source>
</evidence>
<protein>
    <submittedName>
        <fullName evidence="14">Small conductance mechanosensitive channel</fullName>
    </submittedName>
</protein>
<evidence type="ECO:0000256" key="5">
    <source>
        <dbReference type="ARBA" id="ARBA00022989"/>
    </source>
</evidence>
<dbReference type="AlphaFoldDB" id="A0A1H2RAC3"/>
<dbReference type="Gene3D" id="1.10.287.1260">
    <property type="match status" value="1"/>
</dbReference>
<feature type="transmembrane region" description="Helical" evidence="8">
    <location>
        <begin position="129"/>
        <end position="149"/>
    </location>
</feature>
<feature type="signal peptide" evidence="9">
    <location>
        <begin position="1"/>
        <end position="20"/>
    </location>
</feature>
<feature type="transmembrane region" description="Helical" evidence="8">
    <location>
        <begin position="525"/>
        <end position="543"/>
    </location>
</feature>
<dbReference type="Pfam" id="PF21082">
    <property type="entry name" value="MS_channel_3rd"/>
    <property type="match status" value="1"/>
</dbReference>
<keyword evidence="9" id="KW-0732">Signal</keyword>
<feature type="domain" description="Mechanosensitive ion channel MscS" evidence="10">
    <location>
        <begin position="546"/>
        <end position="608"/>
    </location>
</feature>
<dbReference type="InterPro" id="IPR045276">
    <property type="entry name" value="YbiO_bact"/>
</dbReference>
<feature type="compositionally biased region" description="Acidic residues" evidence="7">
    <location>
        <begin position="772"/>
        <end position="781"/>
    </location>
</feature>
<dbReference type="InterPro" id="IPR023408">
    <property type="entry name" value="MscS_beta-dom_sf"/>
</dbReference>
<dbReference type="InterPro" id="IPR011066">
    <property type="entry name" value="MscS_channel_C_sf"/>
</dbReference>
<sequence>MVLLIRAVLFLVFFAVPAAAQSLFDAGNSGGDAAAQDGTPASVLIEILRDDAARADLIRQLEAAATDPTAPESAAPPPVDTQISLARQIAEYTRDTAEASMAFIVGLTSTMDDILGVFTGESRVNWPELYSAAIALSLVMAVTIGLFFVMRAIGMRIFSAMANRMGRGNWLVSTFWLAASSVIDALLIILAWGGGYAFALLTGEAGSMDFRQTLFLNAFLLVEMTKVILRAVLSPSFGRLRFLPVSDETAAYWYFWSSRLTSLLGYGALLVVPTVNAVATFAVGQSVLMLIALTALIIAVLLVLQNRAPVSAALRARNARDPDDVIGRIEAFFAGVWHWLAIAYLLALFGIWSTRPGDALQFMLVATLTSAVAVAIGVIAMAFISRAITGGMRLPEEVRRKLPLLESRLNAFVPKILKVARVLIMLAVVIAIAQAWQVMDFLGWVASEVGRATTGRVVSAVLVVLVTWAIWLAMSSYIEYRLNPAVSRIPTARERTLLALFRNAFTIALIVIGVMLTLAELGVNIAPLLAGAGVLGLAIGFGAQKLVQDIITGAFIQFENAMNEGDVVTAGGTSGVVEKLTIRSVGLRDLSGTYHLIPFSSVDMVSNFMKDFAYHVAEIGVAYREDVTEVRGLLQDAFDILAAGELGPEILEPLDIMGVVSLGDSAVVVRARIKTKPGLQWAVGRAYNEIVKKVLDDAGVEIPYPHMTLYMGQDKDGDAPPLNLRRPRDTIEGAAQSPAKQVPDAPETPGTGTGDTQRSRRDQILRTMPDRDGDDTEDGVSEDGAGR</sequence>
<evidence type="ECO:0000256" key="4">
    <source>
        <dbReference type="ARBA" id="ARBA00022692"/>
    </source>
</evidence>
<dbReference type="InterPro" id="IPR049142">
    <property type="entry name" value="MS_channel_1st"/>
</dbReference>
<dbReference type="SUPFAM" id="SSF82861">
    <property type="entry name" value="Mechanosensitive channel protein MscS (YggB), transmembrane region"/>
    <property type="match status" value="1"/>
</dbReference>
<keyword evidence="3" id="KW-1003">Cell membrane</keyword>
<dbReference type="PANTHER" id="PTHR30460">
    <property type="entry name" value="MODERATE CONDUCTANCE MECHANOSENSITIVE CHANNEL YBIO"/>
    <property type="match status" value="1"/>
</dbReference>
<evidence type="ECO:0000256" key="9">
    <source>
        <dbReference type="SAM" id="SignalP"/>
    </source>
</evidence>
<evidence type="ECO:0000259" key="10">
    <source>
        <dbReference type="Pfam" id="PF00924"/>
    </source>
</evidence>
<evidence type="ECO:0000256" key="3">
    <source>
        <dbReference type="ARBA" id="ARBA00022475"/>
    </source>
</evidence>
<feature type="transmembrane region" description="Helical" evidence="8">
    <location>
        <begin position="499"/>
        <end position="519"/>
    </location>
</feature>
<evidence type="ECO:0000259" key="11">
    <source>
        <dbReference type="Pfam" id="PF21082"/>
    </source>
</evidence>
<comment type="subcellular location">
    <subcellularLocation>
        <location evidence="1">Cell membrane</location>
        <topology evidence="1">Multi-pass membrane protein</topology>
    </subcellularLocation>
</comment>
<proteinExistence type="inferred from homology"/>
<evidence type="ECO:0000259" key="13">
    <source>
        <dbReference type="Pfam" id="PF25392"/>
    </source>
</evidence>
<gene>
    <name evidence="14" type="ORF">SAMN04488238_101242</name>
</gene>
<feature type="transmembrane region" description="Helical" evidence="8">
    <location>
        <begin position="253"/>
        <end position="272"/>
    </location>
</feature>
<feature type="domain" description="Mechanosensitive ion channel MscS C-terminal" evidence="11">
    <location>
        <begin position="616"/>
        <end position="702"/>
    </location>
</feature>
<feature type="chain" id="PRO_5011513016" evidence="9">
    <location>
        <begin position="21"/>
        <end position="787"/>
    </location>
</feature>
<dbReference type="InterPro" id="IPR049278">
    <property type="entry name" value="MS_channel_C"/>
</dbReference>
<dbReference type="InterPro" id="IPR057485">
    <property type="entry name" value="YbiO-like_TM1"/>
</dbReference>
<keyword evidence="4 8" id="KW-0812">Transmembrane</keyword>
<dbReference type="RefSeq" id="WP_092884573.1">
    <property type="nucleotide sequence ID" value="NZ_CP061498.1"/>
</dbReference>
<keyword evidence="5 8" id="KW-1133">Transmembrane helix</keyword>
<dbReference type="SUPFAM" id="SSF82689">
    <property type="entry name" value="Mechanosensitive channel protein MscS (YggB), C-terminal domain"/>
    <property type="match status" value="1"/>
</dbReference>
<keyword evidence="6 8" id="KW-0472">Membrane</keyword>
<dbReference type="InterPro" id="IPR011014">
    <property type="entry name" value="MscS_channel_TM-2"/>
</dbReference>
<dbReference type="Pfam" id="PF21088">
    <property type="entry name" value="MS_channel_1st"/>
    <property type="match status" value="1"/>
</dbReference>
<dbReference type="InterPro" id="IPR010920">
    <property type="entry name" value="LSM_dom_sf"/>
</dbReference>